<accession>A0A3Q3W0T4</accession>
<feature type="domain" description="SCD" evidence="3">
    <location>
        <begin position="189"/>
        <end position="274"/>
    </location>
</feature>
<keyword evidence="2" id="KW-0158">Chromosome</keyword>
<dbReference type="GO" id="GO:0051301">
    <property type="term" value="P:cell division"/>
    <property type="evidence" value="ECO:0007669"/>
    <property type="project" value="UniProtKB-UniRule"/>
</dbReference>
<evidence type="ECO:0000256" key="1">
    <source>
        <dbReference type="ARBA" id="ARBA00005486"/>
    </source>
</evidence>
<keyword evidence="2" id="KW-0539">Nucleus</keyword>
<comment type="function">
    <text evidence="2">Component of cohesin complex, a complex required for the cohesion of sister chromatids after DNA replication. The cohesin complex apparently forms a large proteinaceous ring within which sister chromatids can be trapped. At anaphase, the complex is cleaved and dissociates from chromatin, allowing sister chromatids to segregate.</text>
</comment>
<dbReference type="PANTHER" id="PTHR11199">
    <property type="entry name" value="STROMAL ANTIGEN"/>
    <property type="match status" value="1"/>
</dbReference>
<dbReference type="PANTHER" id="PTHR11199:SF10">
    <property type="entry name" value="COHESIN SUBUNIT SA"/>
    <property type="match status" value="1"/>
</dbReference>
<evidence type="ECO:0000313" key="5">
    <source>
        <dbReference type="Proteomes" id="UP000261620"/>
    </source>
</evidence>
<dbReference type="Proteomes" id="UP000261620">
    <property type="component" value="Unplaced"/>
</dbReference>
<keyword evidence="2" id="KW-0131">Cell cycle</keyword>
<comment type="similarity">
    <text evidence="1 2">Belongs to the SCC3 family.</text>
</comment>
<comment type="subunit">
    <text evidence="2">Part of the cohesin complex which is composed of a heterodimer between a SMC1 protein (SMC1A or SMC1B) and SMC3, which are attached via their hinge domain, and RAD21 which link them at their heads, and one STAG protein.</text>
</comment>
<name>A0A3Q3W0T4_MOLML</name>
<dbReference type="InterPro" id="IPR020839">
    <property type="entry name" value="SCD"/>
</dbReference>
<proteinExistence type="inferred from homology"/>
<dbReference type="Pfam" id="PF21581">
    <property type="entry name" value="SCD"/>
    <property type="match status" value="1"/>
</dbReference>
<evidence type="ECO:0000256" key="2">
    <source>
        <dbReference type="RuleBase" id="RU369063"/>
    </source>
</evidence>
<dbReference type="PROSITE" id="PS51425">
    <property type="entry name" value="SCD"/>
    <property type="match status" value="1"/>
</dbReference>
<dbReference type="InterPro" id="IPR039662">
    <property type="entry name" value="Cohesin_Scc3/SA"/>
</dbReference>
<keyword evidence="2" id="KW-0159">Chromosome partition</keyword>
<reference evidence="4" key="2">
    <citation type="submission" date="2025-09" db="UniProtKB">
        <authorList>
            <consortium name="Ensembl"/>
        </authorList>
    </citation>
    <scope>IDENTIFICATION</scope>
</reference>
<dbReference type="AlphaFoldDB" id="A0A3Q3W0T4"/>
<dbReference type="InterPro" id="IPR013721">
    <property type="entry name" value="STAG"/>
</dbReference>
<dbReference type="GO" id="GO:0000775">
    <property type="term" value="C:chromosome, centromeric region"/>
    <property type="evidence" value="ECO:0007669"/>
    <property type="project" value="UniProtKB-SubCell"/>
</dbReference>
<dbReference type="Ensembl" id="ENSMMOT00000005204.1">
    <property type="protein sequence ID" value="ENSMMOP00000005112.1"/>
    <property type="gene ID" value="ENSMMOG00000004066.1"/>
</dbReference>
<comment type="subcellular location">
    <subcellularLocation>
        <location evidence="2">Nucleus</location>
    </subcellularLocation>
    <subcellularLocation>
        <location evidence="2">Chromosome</location>
    </subcellularLocation>
    <subcellularLocation>
        <location evidence="2">Chromosome</location>
        <location evidence="2">Centromere</location>
    </subcellularLocation>
</comment>
<dbReference type="OMA" id="ANYLELW"/>
<dbReference type="GO" id="GO:0007059">
    <property type="term" value="P:chromosome segregation"/>
    <property type="evidence" value="ECO:0007669"/>
    <property type="project" value="UniProtKB-KW"/>
</dbReference>
<protein>
    <recommendedName>
        <fullName evidence="2">Cohesin subunit SA</fullName>
    </recommendedName>
    <alternativeName>
        <fullName evidence="2">SCC3 homolog</fullName>
    </alternativeName>
    <alternativeName>
        <fullName evidence="2">Stromal antigen</fullName>
    </alternativeName>
</protein>
<dbReference type="InterPro" id="IPR016024">
    <property type="entry name" value="ARM-type_fold"/>
</dbReference>
<dbReference type="GO" id="GO:0005634">
    <property type="term" value="C:nucleus"/>
    <property type="evidence" value="ECO:0007669"/>
    <property type="project" value="UniProtKB-SubCell"/>
</dbReference>
<dbReference type="GO" id="GO:0008278">
    <property type="term" value="C:cohesin complex"/>
    <property type="evidence" value="ECO:0007669"/>
    <property type="project" value="UniProtKB-UniRule"/>
</dbReference>
<keyword evidence="2" id="KW-0132">Cell division</keyword>
<evidence type="ECO:0000313" key="4">
    <source>
        <dbReference type="Ensembl" id="ENSMMOP00000005112.1"/>
    </source>
</evidence>
<sequence length="327" mass="37332">TVVDEWLDSYKQSQKAGLLALINFIVRSCGCKVVSDEMFKSLQNAEIISRLTKEFNEDSVSYPLSTTGLQLKRFKDALCEFARVLVRSCQNSLIYDEYLFPSLLALLTGLSDSQVRAFRHTMKLMTGLVEVAQMVSVQLHTAQRRYDVENSKSGHESASDRLEELKATISEENREELSSMTNGIFRGVFVHRYRDQLSEIRAISIAELGVWLKMDPDNFLNDKCLKYLGWTLYDKQSPVRLQCVRALQGLYREKEFIGCLELFTSRFKERMLSMVLDKDPDVAVETVNLLLLIQRTEEGLKDDECSNIYPLVYISHKSLASAAGSFL</sequence>
<dbReference type="SUPFAM" id="SSF48371">
    <property type="entry name" value="ARM repeat"/>
    <property type="match status" value="1"/>
</dbReference>
<evidence type="ECO:0000259" key="3">
    <source>
        <dbReference type="PROSITE" id="PS51425"/>
    </source>
</evidence>
<reference evidence="4" key="1">
    <citation type="submission" date="2025-08" db="UniProtKB">
        <authorList>
            <consortium name="Ensembl"/>
        </authorList>
    </citation>
    <scope>IDENTIFICATION</scope>
</reference>
<keyword evidence="5" id="KW-1185">Reference proteome</keyword>
<dbReference type="GO" id="GO:0007062">
    <property type="term" value="P:sister chromatid cohesion"/>
    <property type="evidence" value="ECO:0007669"/>
    <property type="project" value="UniProtKB-UniRule"/>
</dbReference>
<dbReference type="GO" id="GO:0000785">
    <property type="term" value="C:chromatin"/>
    <property type="evidence" value="ECO:0007669"/>
    <property type="project" value="UniProtKB-UniRule"/>
</dbReference>
<organism evidence="4 5">
    <name type="scientific">Mola mola</name>
    <name type="common">Ocean sunfish</name>
    <name type="synonym">Tetraodon mola</name>
    <dbReference type="NCBI Taxonomy" id="94237"/>
    <lineage>
        <taxon>Eukaryota</taxon>
        <taxon>Metazoa</taxon>
        <taxon>Chordata</taxon>
        <taxon>Craniata</taxon>
        <taxon>Vertebrata</taxon>
        <taxon>Euteleostomi</taxon>
        <taxon>Actinopterygii</taxon>
        <taxon>Neopterygii</taxon>
        <taxon>Teleostei</taxon>
        <taxon>Neoteleostei</taxon>
        <taxon>Acanthomorphata</taxon>
        <taxon>Eupercaria</taxon>
        <taxon>Tetraodontiformes</taxon>
        <taxon>Molidae</taxon>
        <taxon>Mola</taxon>
    </lineage>
</organism>
<dbReference type="Pfam" id="PF08514">
    <property type="entry name" value="STAG"/>
    <property type="match status" value="1"/>
</dbReference>
<dbReference type="GO" id="GO:0003682">
    <property type="term" value="F:chromatin binding"/>
    <property type="evidence" value="ECO:0007669"/>
    <property type="project" value="TreeGrafter"/>
</dbReference>